<organism evidence="13 14">
    <name type="scientific">Polyrhizophydium stewartii</name>
    <dbReference type="NCBI Taxonomy" id="2732419"/>
    <lineage>
        <taxon>Eukaryota</taxon>
        <taxon>Fungi</taxon>
        <taxon>Fungi incertae sedis</taxon>
        <taxon>Chytridiomycota</taxon>
        <taxon>Chytridiomycota incertae sedis</taxon>
        <taxon>Chytridiomycetes</taxon>
        <taxon>Rhizophydiales</taxon>
        <taxon>Rhizophydiales incertae sedis</taxon>
        <taxon>Polyrhizophydium</taxon>
    </lineage>
</organism>
<evidence type="ECO:0000256" key="8">
    <source>
        <dbReference type="ARBA" id="ARBA00023242"/>
    </source>
</evidence>
<proteinExistence type="predicted"/>
<comment type="subcellular location">
    <subcellularLocation>
        <location evidence="1">Nucleus</location>
    </subcellularLocation>
</comment>
<dbReference type="InterPro" id="IPR001394">
    <property type="entry name" value="Peptidase_C19_UCH"/>
</dbReference>
<comment type="caution">
    <text evidence="13">The sequence shown here is derived from an EMBL/GenBank/DDBJ whole genome shotgun (WGS) entry which is preliminary data.</text>
</comment>
<evidence type="ECO:0000256" key="7">
    <source>
        <dbReference type="ARBA" id="ARBA00023187"/>
    </source>
</evidence>
<evidence type="ECO:0000259" key="11">
    <source>
        <dbReference type="PROSITE" id="PS50235"/>
    </source>
</evidence>
<keyword evidence="4" id="KW-0747">Spliceosome</keyword>
<dbReference type="InterPro" id="IPR028889">
    <property type="entry name" value="USP"/>
</dbReference>
<gene>
    <name evidence="13" type="primary">ubp10</name>
    <name evidence="13" type="ORF">HK105_203713</name>
</gene>
<evidence type="ECO:0000256" key="6">
    <source>
        <dbReference type="ARBA" id="ARBA00022833"/>
    </source>
</evidence>
<evidence type="ECO:0000256" key="10">
    <source>
        <dbReference type="SAM" id="MobiDB-lite"/>
    </source>
</evidence>
<dbReference type="Gene3D" id="3.90.70.10">
    <property type="entry name" value="Cysteine proteinases"/>
    <property type="match status" value="1"/>
</dbReference>
<feature type="region of interest" description="Disordered" evidence="10">
    <location>
        <begin position="1"/>
        <end position="30"/>
    </location>
</feature>
<name>A0ABR4NAP4_9FUNG</name>
<evidence type="ECO:0000256" key="4">
    <source>
        <dbReference type="ARBA" id="ARBA00022728"/>
    </source>
</evidence>
<keyword evidence="13" id="KW-0378">Hydrolase</keyword>
<evidence type="ECO:0000256" key="1">
    <source>
        <dbReference type="ARBA" id="ARBA00004123"/>
    </source>
</evidence>
<keyword evidence="5 9" id="KW-0863">Zinc-finger</keyword>
<keyword evidence="14" id="KW-1185">Reference proteome</keyword>
<feature type="domain" description="USP" evidence="11">
    <location>
        <begin position="194"/>
        <end position="507"/>
    </location>
</feature>
<dbReference type="PANTHER" id="PTHR21646">
    <property type="entry name" value="UBIQUITIN CARBOXYL-TERMINAL HYDROLASE"/>
    <property type="match status" value="1"/>
</dbReference>
<dbReference type="InterPro" id="IPR033809">
    <property type="entry name" value="USP39"/>
</dbReference>
<accession>A0ABR4NAP4</accession>
<evidence type="ECO:0000313" key="13">
    <source>
        <dbReference type="EMBL" id="KAL2916601.1"/>
    </source>
</evidence>
<dbReference type="Gene3D" id="3.30.40.10">
    <property type="entry name" value="Zinc/RING finger domain, C3HC4 (zinc finger)"/>
    <property type="match status" value="1"/>
</dbReference>
<dbReference type="Pfam" id="PF00443">
    <property type="entry name" value="UCH"/>
    <property type="match status" value="1"/>
</dbReference>
<keyword evidence="7" id="KW-0508">mRNA splicing</keyword>
<dbReference type="InterPro" id="IPR050185">
    <property type="entry name" value="Ub_carboxyl-term_hydrolase"/>
</dbReference>
<evidence type="ECO:0000256" key="2">
    <source>
        <dbReference type="ARBA" id="ARBA00022664"/>
    </source>
</evidence>
<evidence type="ECO:0000259" key="12">
    <source>
        <dbReference type="PROSITE" id="PS50271"/>
    </source>
</evidence>
<dbReference type="GO" id="GO:0016787">
    <property type="term" value="F:hydrolase activity"/>
    <property type="evidence" value="ECO:0007669"/>
    <property type="project" value="UniProtKB-KW"/>
</dbReference>
<dbReference type="Pfam" id="PF02148">
    <property type="entry name" value="zf-UBP"/>
    <property type="match status" value="1"/>
</dbReference>
<dbReference type="InterPro" id="IPR001607">
    <property type="entry name" value="Znf_UBP"/>
</dbReference>
<keyword evidence="3" id="KW-0479">Metal-binding</keyword>
<dbReference type="PROSITE" id="PS50271">
    <property type="entry name" value="ZF_UBP"/>
    <property type="match status" value="1"/>
</dbReference>
<protein>
    <submittedName>
        <fullName evidence="13">Ubiquitin carboxyl-terminal hydrolase 10</fullName>
    </submittedName>
</protein>
<keyword evidence="8" id="KW-0539">Nucleus</keyword>
<reference evidence="13 14" key="1">
    <citation type="submission" date="2023-09" db="EMBL/GenBank/DDBJ databases">
        <title>Pangenome analysis of Batrachochytrium dendrobatidis and related Chytrids.</title>
        <authorList>
            <person name="Yacoub M.N."/>
            <person name="Stajich J.E."/>
            <person name="James T.Y."/>
        </authorList>
    </citation>
    <scope>NUCLEOTIDE SEQUENCE [LARGE SCALE GENOMIC DNA]</scope>
    <source>
        <strain evidence="13 14">JEL0888</strain>
    </source>
</reference>
<dbReference type="Proteomes" id="UP001527925">
    <property type="component" value="Unassembled WGS sequence"/>
</dbReference>
<feature type="domain" description="UBP-type" evidence="12">
    <location>
        <begin position="51"/>
        <end position="169"/>
    </location>
</feature>
<dbReference type="PROSITE" id="PS50235">
    <property type="entry name" value="USP_3"/>
    <property type="match status" value="1"/>
</dbReference>
<dbReference type="InterPro" id="IPR013083">
    <property type="entry name" value="Znf_RING/FYVE/PHD"/>
</dbReference>
<dbReference type="PANTHER" id="PTHR21646:SF16">
    <property type="entry name" value="U4_U6.U5 TRI-SNRNP-ASSOCIATED PROTEIN 2"/>
    <property type="match status" value="1"/>
</dbReference>
<evidence type="ECO:0000256" key="9">
    <source>
        <dbReference type="PROSITE-ProRule" id="PRU00502"/>
    </source>
</evidence>
<evidence type="ECO:0000313" key="14">
    <source>
        <dbReference type="Proteomes" id="UP001527925"/>
    </source>
</evidence>
<dbReference type="CDD" id="cd02669">
    <property type="entry name" value="Peptidase_C19M"/>
    <property type="match status" value="1"/>
</dbReference>
<keyword evidence="6" id="KW-0862">Zinc</keyword>
<evidence type="ECO:0000256" key="5">
    <source>
        <dbReference type="ARBA" id="ARBA00022771"/>
    </source>
</evidence>
<sequence>MVEQLPEAFADDDHDSDNGDNGAASDGDDALAARVKRVRTTVTDGSGSHALRGLYLETINRARLDFDFEKLCSVSLSNHNVYACLVCGKYFQGRSKASHANIHSMSEDHHVFVNLQTLKASRAPARTRTRRLMAASRSVSVYILPDGHEVMDASLNDIKFVIRPVFTESQVATLDSVAVQSYDLNNKAYLPGFVGLNNIKSNDFVNVIVQAFAHVRPLRNHFLLNADITGSELVDRFGLLVRKMWNPRAFKGQVSPHELIQEISNASKKRFRLGEQSDPIEFLSWFLNNLHMGLGAKKGGPPTIVQKTFQGELVIESQPTAAASGEDSMPVVNSENPQVTVTKTPFWFLTLDLPPPPLFTDEADKNIIPQVPLATLLSKYDGNTPHESGATIKRIRISKLPQYLIFCVKRFSKNNWNSLEKNPTIVNYPIKNLDMAEYVEGVDSARYDLVANICHEGKPGTGNGAYKIHVLSKAKDQWLQIQDLFVEEIMAQMIILSESYIQVWESVGSRA</sequence>
<evidence type="ECO:0000256" key="3">
    <source>
        <dbReference type="ARBA" id="ARBA00022723"/>
    </source>
</evidence>
<dbReference type="SMART" id="SM00290">
    <property type="entry name" value="ZnF_UBP"/>
    <property type="match status" value="1"/>
</dbReference>
<dbReference type="SUPFAM" id="SSF57850">
    <property type="entry name" value="RING/U-box"/>
    <property type="match status" value="1"/>
</dbReference>
<keyword evidence="2" id="KW-0507">mRNA processing</keyword>
<dbReference type="InterPro" id="IPR038765">
    <property type="entry name" value="Papain-like_cys_pep_sf"/>
</dbReference>
<dbReference type="SUPFAM" id="SSF54001">
    <property type="entry name" value="Cysteine proteinases"/>
    <property type="match status" value="1"/>
</dbReference>
<dbReference type="EMBL" id="JADGIZ020000015">
    <property type="protein sequence ID" value="KAL2916601.1"/>
    <property type="molecule type" value="Genomic_DNA"/>
</dbReference>